<dbReference type="InterPro" id="IPR036259">
    <property type="entry name" value="MFS_trans_sf"/>
</dbReference>
<dbReference type="GO" id="GO:0015293">
    <property type="term" value="F:symporter activity"/>
    <property type="evidence" value="ECO:0007669"/>
    <property type="project" value="InterPro"/>
</dbReference>
<evidence type="ECO:0000313" key="4">
    <source>
        <dbReference type="Proteomes" id="UP000297737"/>
    </source>
</evidence>
<name>A0A4Y9EP77_9SPHN</name>
<dbReference type="GO" id="GO:0005886">
    <property type="term" value="C:plasma membrane"/>
    <property type="evidence" value="ECO:0007669"/>
    <property type="project" value="TreeGrafter"/>
</dbReference>
<evidence type="ECO:0000313" key="3">
    <source>
        <dbReference type="EMBL" id="TFU03876.1"/>
    </source>
</evidence>
<feature type="transmembrane region" description="Helical" evidence="2">
    <location>
        <begin position="305"/>
        <end position="328"/>
    </location>
</feature>
<feature type="transmembrane region" description="Helical" evidence="2">
    <location>
        <begin position="273"/>
        <end position="293"/>
    </location>
</feature>
<feature type="transmembrane region" description="Helical" evidence="2">
    <location>
        <begin position="100"/>
        <end position="120"/>
    </location>
</feature>
<feature type="transmembrane region" description="Helical" evidence="2">
    <location>
        <begin position="72"/>
        <end position="88"/>
    </location>
</feature>
<feature type="transmembrane region" description="Helical" evidence="2">
    <location>
        <begin position="334"/>
        <end position="365"/>
    </location>
</feature>
<feature type="transmembrane region" description="Helical" evidence="2">
    <location>
        <begin position="386"/>
        <end position="408"/>
    </location>
</feature>
<evidence type="ECO:0000256" key="1">
    <source>
        <dbReference type="ARBA" id="ARBA00009617"/>
    </source>
</evidence>
<dbReference type="Proteomes" id="UP000297737">
    <property type="component" value="Unassembled WGS sequence"/>
</dbReference>
<dbReference type="Gene3D" id="1.20.1250.20">
    <property type="entry name" value="MFS general substrate transporter like domains"/>
    <property type="match status" value="2"/>
</dbReference>
<reference evidence="3 4" key="1">
    <citation type="submission" date="2019-02" db="EMBL/GenBank/DDBJ databases">
        <title>Polymorphobacter sp. isolated from the lake at the Tibet of China.</title>
        <authorList>
            <person name="Li A."/>
        </authorList>
    </citation>
    <scope>NUCLEOTIDE SEQUENCE [LARGE SCALE GENOMIC DNA]</scope>
    <source>
        <strain evidence="3 4">DJ1R-1</strain>
    </source>
</reference>
<keyword evidence="2" id="KW-0812">Transmembrane</keyword>
<sequence>MRIAYGLGSVASGVKDNGFGFLLLLFYSQVIGVDARLVGLAITLGLIVDALIDPVVGYYSDNLHSRWGRRHPLMYAAVIPVAGLYFMLWNPPHGWSDMALFGYLLGLSTLIRVAFSFYEIPSSALAPELTDDYDARSSLLSLRTFFGWVGGILIAVLLFGAIFPAFSTPAVPNGQFNRDAYRLYGIVASVVLFVAILVCALGTHRRIPILKSPPPARQRTLRVIFSEIFETLSNRSFFALFATSAFGLIAGGVSASLSNYISIYFWGFSSQQIALLTFSLLLSAVVGGILAPVATRRMGKRRGALIIGLLAVLGAPLPIFLRLIGLLPPGNVGWVYWFVLTASVIDVGLIIAFQILAASMMADLVEQSELQTGRRSEGLFVSSTTLLGKLVSGLGVTIASFVLTIAGLKAGADPTQVSPEAIWRLGALYVPAVLSFWLAMIFALSFYKLTRSDHEANLAALAARRLLD</sequence>
<feature type="transmembrane region" description="Helical" evidence="2">
    <location>
        <begin position="140"/>
        <end position="163"/>
    </location>
</feature>
<comment type="caution">
    <text evidence="3">The sequence shown here is derived from an EMBL/GenBank/DDBJ whole genome shotgun (WGS) entry which is preliminary data.</text>
</comment>
<gene>
    <name evidence="3" type="ORF">EUV02_09335</name>
</gene>
<dbReference type="GO" id="GO:0008643">
    <property type="term" value="P:carbohydrate transport"/>
    <property type="evidence" value="ECO:0007669"/>
    <property type="project" value="InterPro"/>
</dbReference>
<dbReference type="PANTHER" id="PTHR11328">
    <property type="entry name" value="MAJOR FACILITATOR SUPERFAMILY DOMAIN-CONTAINING PROTEIN"/>
    <property type="match status" value="1"/>
</dbReference>
<dbReference type="InterPro" id="IPR039672">
    <property type="entry name" value="MFS_2"/>
</dbReference>
<evidence type="ECO:0000256" key="2">
    <source>
        <dbReference type="SAM" id="Phobius"/>
    </source>
</evidence>
<dbReference type="PANTHER" id="PTHR11328:SF24">
    <property type="entry name" value="MAJOR FACILITATOR SUPERFAMILY (MFS) PROFILE DOMAIN-CONTAINING PROTEIN"/>
    <property type="match status" value="1"/>
</dbReference>
<keyword evidence="4" id="KW-1185">Reference proteome</keyword>
<keyword evidence="2" id="KW-1133">Transmembrane helix</keyword>
<dbReference type="OrthoDB" id="9764596at2"/>
<accession>A0A4Y9EP77</accession>
<feature type="transmembrane region" description="Helical" evidence="2">
    <location>
        <begin position="37"/>
        <end position="60"/>
    </location>
</feature>
<feature type="transmembrane region" description="Helical" evidence="2">
    <location>
        <begin position="428"/>
        <end position="447"/>
    </location>
</feature>
<proteinExistence type="inferred from homology"/>
<dbReference type="EMBL" id="SIHO01000002">
    <property type="protein sequence ID" value="TFU03876.1"/>
    <property type="molecule type" value="Genomic_DNA"/>
</dbReference>
<protein>
    <submittedName>
        <fullName evidence="3">MFS transporter</fullName>
    </submittedName>
</protein>
<dbReference type="Pfam" id="PF13347">
    <property type="entry name" value="MFS_2"/>
    <property type="match status" value="1"/>
</dbReference>
<keyword evidence="2" id="KW-0472">Membrane</keyword>
<dbReference type="AlphaFoldDB" id="A0A4Y9EP77"/>
<comment type="similarity">
    <text evidence="1">Belongs to the sodium:galactoside symporter (TC 2.A.2) family.</text>
</comment>
<dbReference type="SUPFAM" id="SSF103473">
    <property type="entry name" value="MFS general substrate transporter"/>
    <property type="match status" value="1"/>
</dbReference>
<organism evidence="3 4">
    <name type="scientific">Glacieibacterium arshaanense</name>
    <dbReference type="NCBI Taxonomy" id="2511025"/>
    <lineage>
        <taxon>Bacteria</taxon>
        <taxon>Pseudomonadati</taxon>
        <taxon>Pseudomonadota</taxon>
        <taxon>Alphaproteobacteria</taxon>
        <taxon>Sphingomonadales</taxon>
        <taxon>Sphingosinicellaceae</taxon>
        <taxon>Glacieibacterium</taxon>
    </lineage>
</organism>
<feature type="transmembrane region" description="Helical" evidence="2">
    <location>
        <begin position="237"/>
        <end position="261"/>
    </location>
</feature>
<feature type="transmembrane region" description="Helical" evidence="2">
    <location>
        <begin position="183"/>
        <end position="203"/>
    </location>
</feature>